<dbReference type="Proteomes" id="UP000634136">
    <property type="component" value="Unassembled WGS sequence"/>
</dbReference>
<keyword evidence="3" id="KW-1185">Reference proteome</keyword>
<reference evidence="2" key="1">
    <citation type="submission" date="2020-09" db="EMBL/GenBank/DDBJ databases">
        <title>Genome-Enabled Discovery of Anthraquinone Biosynthesis in Senna tora.</title>
        <authorList>
            <person name="Kang S.-H."/>
            <person name="Pandey R.P."/>
            <person name="Lee C.-M."/>
            <person name="Sim J.-S."/>
            <person name="Jeong J.-T."/>
            <person name="Choi B.-S."/>
            <person name="Jung M."/>
            <person name="Ginzburg D."/>
            <person name="Zhao K."/>
            <person name="Won S.Y."/>
            <person name="Oh T.-J."/>
            <person name="Yu Y."/>
            <person name="Kim N.-H."/>
            <person name="Lee O.R."/>
            <person name="Lee T.-H."/>
            <person name="Bashyal P."/>
            <person name="Kim T.-S."/>
            <person name="Lee W.-H."/>
            <person name="Kawkins C."/>
            <person name="Kim C.-K."/>
            <person name="Kim J.S."/>
            <person name="Ahn B.O."/>
            <person name="Rhee S.Y."/>
            <person name="Sohng J.K."/>
        </authorList>
    </citation>
    <scope>NUCLEOTIDE SEQUENCE</scope>
    <source>
        <tissue evidence="2">Leaf</tissue>
    </source>
</reference>
<evidence type="ECO:0000313" key="2">
    <source>
        <dbReference type="EMBL" id="KAF7802519.1"/>
    </source>
</evidence>
<feature type="compositionally biased region" description="Basic and acidic residues" evidence="1">
    <location>
        <begin position="99"/>
        <end position="132"/>
    </location>
</feature>
<proteinExistence type="predicted"/>
<accession>A0A834W328</accession>
<organism evidence="2 3">
    <name type="scientific">Senna tora</name>
    <dbReference type="NCBI Taxonomy" id="362788"/>
    <lineage>
        <taxon>Eukaryota</taxon>
        <taxon>Viridiplantae</taxon>
        <taxon>Streptophyta</taxon>
        <taxon>Embryophyta</taxon>
        <taxon>Tracheophyta</taxon>
        <taxon>Spermatophyta</taxon>
        <taxon>Magnoliopsida</taxon>
        <taxon>eudicotyledons</taxon>
        <taxon>Gunneridae</taxon>
        <taxon>Pentapetalae</taxon>
        <taxon>rosids</taxon>
        <taxon>fabids</taxon>
        <taxon>Fabales</taxon>
        <taxon>Fabaceae</taxon>
        <taxon>Caesalpinioideae</taxon>
        <taxon>Cassia clade</taxon>
        <taxon>Senna</taxon>
    </lineage>
</organism>
<evidence type="ECO:0000313" key="3">
    <source>
        <dbReference type="Proteomes" id="UP000634136"/>
    </source>
</evidence>
<evidence type="ECO:0000256" key="1">
    <source>
        <dbReference type="SAM" id="MobiDB-lite"/>
    </source>
</evidence>
<name>A0A834W328_9FABA</name>
<sequence length="132" mass="14989">MGGWLWWCGIRGEGWKGGGGWVTVWVKGWRKGYGLVKGWRKGYGFVVVEFLWRKGREKRDGGLGLVLGVHDLVGEEERGSRFLWVRRGLKKSGYGGLGCRDEEEREEREKEDGVMKSEEREGKGGGVRVSEK</sequence>
<comment type="caution">
    <text evidence="2">The sequence shown here is derived from an EMBL/GenBank/DDBJ whole genome shotgun (WGS) entry which is preliminary data.</text>
</comment>
<dbReference type="AlphaFoldDB" id="A0A834W328"/>
<protein>
    <submittedName>
        <fullName evidence="2">Uncharacterized protein</fullName>
    </submittedName>
</protein>
<gene>
    <name evidence="2" type="ORF">G2W53_041630</name>
</gene>
<dbReference type="EMBL" id="JAAIUW010000013">
    <property type="protein sequence ID" value="KAF7802519.1"/>
    <property type="molecule type" value="Genomic_DNA"/>
</dbReference>
<feature type="region of interest" description="Disordered" evidence="1">
    <location>
        <begin position="91"/>
        <end position="132"/>
    </location>
</feature>